<reference evidence="8" key="1">
    <citation type="journal article" date="2021" name="Mol. Ecol. Resour.">
        <title>Apolygus lucorum genome provides insights into omnivorousness and mesophyll feeding.</title>
        <authorList>
            <person name="Liu Y."/>
            <person name="Liu H."/>
            <person name="Wang H."/>
            <person name="Huang T."/>
            <person name="Liu B."/>
            <person name="Yang B."/>
            <person name="Yin L."/>
            <person name="Li B."/>
            <person name="Zhang Y."/>
            <person name="Zhang S."/>
            <person name="Jiang F."/>
            <person name="Zhang X."/>
            <person name="Ren Y."/>
            <person name="Wang B."/>
            <person name="Wang S."/>
            <person name="Lu Y."/>
            <person name="Wu K."/>
            <person name="Fan W."/>
            <person name="Wang G."/>
        </authorList>
    </citation>
    <scope>NUCLEOTIDE SEQUENCE</scope>
    <source>
        <strain evidence="8">12Hb</strain>
    </source>
</reference>
<keyword evidence="5 7" id="KW-0804">Transcription</keyword>
<sequence length="377" mass="41800">MVRPYPQFPARLLNRQCSELGRALLIEWAFLGFHGRLLNVVLLKYWTTWSQLDPMEQLTTDGGMTVMQPLTGGGQLQIVQAGQVVQSSNGQQIVVHPVSQNGQTIQLAGHNQLQVVPIPGLQSTNGIVIQQPQQAQILQTSDGQTFIYQPQVQIETPTQVQAPAPTPTLISVNGNLLQLAPVPQSVQTATHTAVPQSPVQQVAAPPSTQAQNNIVMRLPVGSTAEVLEEEPLYVNAKQYKRILKRRQARAKLEAEGRIPKLRQKYLHESRHKHAMNRIRGEGGRFNAGSVKKFKDVVMSRRELFHKLENHQLLQGQLDGLQSQMTPDLESALIIEPRRLKAEVFHDFEVTPTGISDHSAKLSVFSNSCESAMGNSQN</sequence>
<protein>
    <recommendedName>
        <fullName evidence="7">Nuclear transcription factor Y subunit</fullName>
    </recommendedName>
</protein>
<comment type="subunit">
    <text evidence="7">Heterotrimer.</text>
</comment>
<name>A0A8S9XSP6_APOLU</name>
<dbReference type="EMBL" id="WIXP02000004">
    <property type="protein sequence ID" value="KAF6211589.1"/>
    <property type="molecule type" value="Genomic_DNA"/>
</dbReference>
<dbReference type="PROSITE" id="PS51152">
    <property type="entry name" value="NFYA_HAP2_2"/>
    <property type="match status" value="1"/>
</dbReference>
<evidence type="ECO:0000313" key="9">
    <source>
        <dbReference type="Proteomes" id="UP000466442"/>
    </source>
</evidence>
<keyword evidence="3 7" id="KW-0238">DNA-binding</keyword>
<comment type="similarity">
    <text evidence="7">Belongs to the NFYA/HAP2 subunit family.</text>
</comment>
<keyword evidence="6 7" id="KW-0539">Nucleus</keyword>
<dbReference type="Pfam" id="PF02045">
    <property type="entry name" value="CBFB_NFYA"/>
    <property type="match status" value="1"/>
</dbReference>
<proteinExistence type="inferred from homology"/>
<accession>A0A8S9XSP6</accession>
<evidence type="ECO:0000256" key="7">
    <source>
        <dbReference type="RuleBase" id="RU367155"/>
    </source>
</evidence>
<evidence type="ECO:0000256" key="4">
    <source>
        <dbReference type="ARBA" id="ARBA00023159"/>
    </source>
</evidence>
<keyword evidence="9" id="KW-1185">Reference proteome</keyword>
<dbReference type="AlphaFoldDB" id="A0A8S9XSP6"/>
<dbReference type="OrthoDB" id="1097733at2759"/>
<evidence type="ECO:0000313" key="8">
    <source>
        <dbReference type="EMBL" id="KAF6211589.1"/>
    </source>
</evidence>
<dbReference type="Proteomes" id="UP000466442">
    <property type="component" value="Unassembled WGS sequence"/>
</dbReference>
<comment type="subcellular location">
    <subcellularLocation>
        <location evidence="1 7">Nucleus</location>
    </subcellularLocation>
</comment>
<dbReference type="Gene3D" id="6.10.250.2430">
    <property type="match status" value="1"/>
</dbReference>
<evidence type="ECO:0000256" key="2">
    <source>
        <dbReference type="ARBA" id="ARBA00023015"/>
    </source>
</evidence>
<evidence type="ECO:0000256" key="3">
    <source>
        <dbReference type="ARBA" id="ARBA00023125"/>
    </source>
</evidence>
<organism evidence="8 9">
    <name type="scientific">Apolygus lucorum</name>
    <name type="common">Small green plant bug</name>
    <name type="synonym">Lygocoris lucorum</name>
    <dbReference type="NCBI Taxonomy" id="248454"/>
    <lineage>
        <taxon>Eukaryota</taxon>
        <taxon>Metazoa</taxon>
        <taxon>Ecdysozoa</taxon>
        <taxon>Arthropoda</taxon>
        <taxon>Hexapoda</taxon>
        <taxon>Insecta</taxon>
        <taxon>Pterygota</taxon>
        <taxon>Neoptera</taxon>
        <taxon>Paraneoptera</taxon>
        <taxon>Hemiptera</taxon>
        <taxon>Heteroptera</taxon>
        <taxon>Panheteroptera</taxon>
        <taxon>Cimicomorpha</taxon>
        <taxon>Miridae</taxon>
        <taxon>Mirini</taxon>
        <taxon>Apolygus</taxon>
    </lineage>
</organism>
<dbReference type="SMART" id="SM00521">
    <property type="entry name" value="CBF"/>
    <property type="match status" value="1"/>
</dbReference>
<dbReference type="GO" id="GO:0003700">
    <property type="term" value="F:DNA-binding transcription factor activity"/>
    <property type="evidence" value="ECO:0007669"/>
    <property type="project" value="UniProtKB-UniRule"/>
</dbReference>
<dbReference type="PROSITE" id="PS00686">
    <property type="entry name" value="NFYA_HAP2_1"/>
    <property type="match status" value="1"/>
</dbReference>
<dbReference type="InterPro" id="IPR018362">
    <property type="entry name" value="CCAAT-binding_factor_CS"/>
</dbReference>
<evidence type="ECO:0000256" key="6">
    <source>
        <dbReference type="ARBA" id="ARBA00023242"/>
    </source>
</evidence>
<evidence type="ECO:0000256" key="5">
    <source>
        <dbReference type="ARBA" id="ARBA00023163"/>
    </source>
</evidence>
<evidence type="ECO:0000256" key="1">
    <source>
        <dbReference type="ARBA" id="ARBA00004123"/>
    </source>
</evidence>
<dbReference type="PRINTS" id="PR00616">
    <property type="entry name" value="CCAATSUBUNTB"/>
</dbReference>
<gene>
    <name evidence="8" type="ORF">GE061_012102</name>
</gene>
<keyword evidence="4" id="KW-0010">Activator</keyword>
<dbReference type="GO" id="GO:0016602">
    <property type="term" value="C:CCAAT-binding factor complex"/>
    <property type="evidence" value="ECO:0007669"/>
    <property type="project" value="InterPro"/>
</dbReference>
<dbReference type="GO" id="GO:0003677">
    <property type="term" value="F:DNA binding"/>
    <property type="evidence" value="ECO:0007669"/>
    <property type="project" value="UniProtKB-KW"/>
</dbReference>
<dbReference type="InterPro" id="IPR001289">
    <property type="entry name" value="NFYA"/>
</dbReference>
<dbReference type="PANTHER" id="PTHR12632">
    <property type="entry name" value="TRANSCRIPTION FACTOR NF-Y ALPHA-RELATED"/>
    <property type="match status" value="1"/>
</dbReference>
<comment type="caution">
    <text evidence="8">The sequence shown here is derived from an EMBL/GenBank/DDBJ whole genome shotgun (WGS) entry which is preliminary data.</text>
</comment>
<keyword evidence="2 7" id="KW-0805">Transcription regulation</keyword>
<comment type="function">
    <text evidence="7">Component of the sequence-specific heterotrimeric transcription factor (NF-Y) which specifically recognizes a 5'-CCAAT-3' box motif found in the promoters of its target genes.</text>
</comment>